<dbReference type="EMBL" id="JBHTAA010000001">
    <property type="protein sequence ID" value="MFC7202210.1"/>
    <property type="molecule type" value="Genomic_DNA"/>
</dbReference>
<gene>
    <name evidence="2" type="ORF">ACFQJC_01680</name>
</gene>
<feature type="domain" description="DUF7344" evidence="1">
    <location>
        <begin position="15"/>
        <end position="90"/>
    </location>
</feature>
<evidence type="ECO:0000313" key="2">
    <source>
        <dbReference type="EMBL" id="MFC7202210.1"/>
    </source>
</evidence>
<proteinExistence type="predicted"/>
<comment type="caution">
    <text evidence="2">The sequence shown here is derived from an EMBL/GenBank/DDBJ whole genome shotgun (WGS) entry which is preliminary data.</text>
</comment>
<dbReference type="AlphaFoldDB" id="A0ABD5ZB04"/>
<name>A0ABD5ZB04_9EURY</name>
<dbReference type="Proteomes" id="UP001596481">
    <property type="component" value="Unassembled WGS sequence"/>
</dbReference>
<dbReference type="RefSeq" id="WP_390221511.1">
    <property type="nucleotide sequence ID" value="NZ_JBHTAA010000001.1"/>
</dbReference>
<evidence type="ECO:0000313" key="3">
    <source>
        <dbReference type="Proteomes" id="UP001596481"/>
    </source>
</evidence>
<evidence type="ECO:0000259" key="1">
    <source>
        <dbReference type="Pfam" id="PF24035"/>
    </source>
</evidence>
<sequence length="120" mass="13489">MNDSNSMEDRLVVSDILVNRHRNHVLRVLQTHGTPMALTTLSMHIDEPGGDAFESVVPDGGCSKTQLHHQHLPKLDDTGVITYDPSSRLVLSLDDERLDYLLERGEEMLESLRRSRTGAK</sequence>
<dbReference type="InterPro" id="IPR055768">
    <property type="entry name" value="DUF7344"/>
</dbReference>
<dbReference type="Pfam" id="PF24035">
    <property type="entry name" value="DUF7344"/>
    <property type="match status" value="1"/>
</dbReference>
<accession>A0ABD5ZB04</accession>
<keyword evidence="3" id="KW-1185">Reference proteome</keyword>
<reference evidence="2 3" key="1">
    <citation type="journal article" date="2019" name="Int. J. Syst. Evol. Microbiol.">
        <title>The Global Catalogue of Microorganisms (GCM) 10K type strain sequencing project: providing services to taxonomists for standard genome sequencing and annotation.</title>
        <authorList>
            <consortium name="The Broad Institute Genomics Platform"/>
            <consortium name="The Broad Institute Genome Sequencing Center for Infectious Disease"/>
            <person name="Wu L."/>
            <person name="Ma J."/>
        </authorList>
    </citation>
    <scope>NUCLEOTIDE SEQUENCE [LARGE SCALE GENOMIC DNA]</scope>
    <source>
        <strain evidence="2 3">DSM 29988</strain>
    </source>
</reference>
<organism evidence="2 3">
    <name type="scientific">Haloferax namakaokahaiae</name>
    <dbReference type="NCBI Taxonomy" id="1748331"/>
    <lineage>
        <taxon>Archaea</taxon>
        <taxon>Methanobacteriati</taxon>
        <taxon>Methanobacteriota</taxon>
        <taxon>Stenosarchaea group</taxon>
        <taxon>Halobacteria</taxon>
        <taxon>Halobacteriales</taxon>
        <taxon>Haloferacaceae</taxon>
        <taxon>Haloferax</taxon>
    </lineage>
</organism>
<protein>
    <recommendedName>
        <fullName evidence="1">DUF7344 domain-containing protein</fullName>
    </recommendedName>
</protein>